<sequence length="59" mass="7179">KNKSKKVCQNKKKVYLCTPQKSDKKFEITAKKDLKINQKKFARNKKDYYFCTRFERGEK</sequence>
<accession>A0A2H3KFC0</accession>
<dbReference type="RefSeq" id="WP_223302240.1">
    <property type="nucleotide sequence ID" value="NZ_PCMW01000001.1"/>
</dbReference>
<dbReference type="EMBL" id="PCMW01000001">
    <property type="protein sequence ID" value="PDS27311.1"/>
    <property type="molecule type" value="Genomic_DNA"/>
</dbReference>
<dbReference type="AlphaFoldDB" id="A0A2H3KFC0"/>
<evidence type="ECO:0000313" key="2">
    <source>
        <dbReference type="Proteomes" id="UP000220828"/>
    </source>
</evidence>
<protein>
    <submittedName>
        <fullName evidence="1">Uncharacterized protein</fullName>
    </submittedName>
</protein>
<gene>
    <name evidence="1" type="ORF">B0A77_00030</name>
</gene>
<comment type="caution">
    <text evidence="1">The sequence shown here is derived from an EMBL/GenBank/DDBJ whole genome shotgun (WGS) entry which is preliminary data.</text>
</comment>
<reference evidence="1 2" key="1">
    <citation type="submission" date="2017-09" db="EMBL/GenBank/DDBJ databases">
        <title>Whole genomes of Flavobacteriaceae.</title>
        <authorList>
            <person name="Stine C."/>
            <person name="Li C."/>
            <person name="Tadesse D."/>
        </authorList>
    </citation>
    <scope>NUCLEOTIDE SEQUENCE [LARGE SCALE GENOMIC DNA]</scope>
    <source>
        <strain evidence="1 2">ATCC 35036</strain>
    </source>
</reference>
<name>A0A2H3KFC0_9FLAO</name>
<proteinExistence type="predicted"/>
<dbReference type="Proteomes" id="UP000220828">
    <property type="component" value="Unassembled WGS sequence"/>
</dbReference>
<feature type="non-terminal residue" evidence="1">
    <location>
        <position position="1"/>
    </location>
</feature>
<organism evidence="1 2">
    <name type="scientific">Flavobacterium branchiophilum</name>
    <dbReference type="NCBI Taxonomy" id="55197"/>
    <lineage>
        <taxon>Bacteria</taxon>
        <taxon>Pseudomonadati</taxon>
        <taxon>Bacteroidota</taxon>
        <taxon>Flavobacteriia</taxon>
        <taxon>Flavobacteriales</taxon>
        <taxon>Flavobacteriaceae</taxon>
        <taxon>Flavobacterium</taxon>
    </lineage>
</organism>
<evidence type="ECO:0000313" key="1">
    <source>
        <dbReference type="EMBL" id="PDS27311.1"/>
    </source>
</evidence>